<dbReference type="InterPro" id="IPR022793">
    <property type="entry name" value="Rrn10"/>
</dbReference>
<accession>A0A8E2JH72</accession>
<dbReference type="Pfam" id="PF05234">
    <property type="entry name" value="UAF_Rrn10"/>
    <property type="match status" value="1"/>
</dbReference>
<reference evidence="1 2" key="1">
    <citation type="journal article" date="2016" name="Nat. Commun.">
        <title>Ectomycorrhizal ecology is imprinted in the genome of the dominant symbiotic fungus Cenococcum geophilum.</title>
        <authorList>
            <consortium name="DOE Joint Genome Institute"/>
            <person name="Peter M."/>
            <person name="Kohler A."/>
            <person name="Ohm R.A."/>
            <person name="Kuo A."/>
            <person name="Krutzmann J."/>
            <person name="Morin E."/>
            <person name="Arend M."/>
            <person name="Barry K.W."/>
            <person name="Binder M."/>
            <person name="Choi C."/>
            <person name="Clum A."/>
            <person name="Copeland A."/>
            <person name="Grisel N."/>
            <person name="Haridas S."/>
            <person name="Kipfer T."/>
            <person name="LaButti K."/>
            <person name="Lindquist E."/>
            <person name="Lipzen A."/>
            <person name="Maire R."/>
            <person name="Meier B."/>
            <person name="Mihaltcheva S."/>
            <person name="Molinier V."/>
            <person name="Murat C."/>
            <person name="Poggeler S."/>
            <person name="Quandt C.A."/>
            <person name="Sperisen C."/>
            <person name="Tritt A."/>
            <person name="Tisserant E."/>
            <person name="Crous P.W."/>
            <person name="Henrissat B."/>
            <person name="Nehls U."/>
            <person name="Egli S."/>
            <person name="Spatafora J.W."/>
            <person name="Grigoriev I.V."/>
            <person name="Martin F.M."/>
        </authorList>
    </citation>
    <scope>NUCLEOTIDE SEQUENCE [LARGE SCALE GENOMIC DNA]</scope>
    <source>
        <strain evidence="1 2">CBS 459.81</strain>
    </source>
</reference>
<keyword evidence="2" id="KW-1185">Reference proteome</keyword>
<dbReference type="PANTHER" id="PTHR28054">
    <property type="entry name" value="RNA POLYMERASE I-SPECIFIC TRANSCRIPTION INITIATION FACTOR RRN10"/>
    <property type="match status" value="1"/>
</dbReference>
<dbReference type="OrthoDB" id="2565191at2759"/>
<dbReference type="AlphaFoldDB" id="A0A8E2JH72"/>
<dbReference type="EMBL" id="KV744887">
    <property type="protein sequence ID" value="OCK82454.1"/>
    <property type="molecule type" value="Genomic_DNA"/>
</dbReference>
<feature type="non-terminal residue" evidence="1">
    <location>
        <position position="143"/>
    </location>
</feature>
<dbReference type="PANTHER" id="PTHR28054:SF1">
    <property type="entry name" value="RNA POLYMERASE I-SPECIFIC TRANSCRIPTION INITIATION FACTOR RRN10"/>
    <property type="match status" value="1"/>
</dbReference>
<evidence type="ECO:0000313" key="1">
    <source>
        <dbReference type="EMBL" id="OCK82454.1"/>
    </source>
</evidence>
<organism evidence="1 2">
    <name type="scientific">Lepidopterella palustris CBS 459.81</name>
    <dbReference type="NCBI Taxonomy" id="1314670"/>
    <lineage>
        <taxon>Eukaryota</taxon>
        <taxon>Fungi</taxon>
        <taxon>Dikarya</taxon>
        <taxon>Ascomycota</taxon>
        <taxon>Pezizomycotina</taxon>
        <taxon>Dothideomycetes</taxon>
        <taxon>Pleosporomycetidae</taxon>
        <taxon>Mytilinidiales</taxon>
        <taxon>Argynnaceae</taxon>
        <taxon>Lepidopterella</taxon>
    </lineage>
</organism>
<evidence type="ECO:0000313" key="2">
    <source>
        <dbReference type="Proteomes" id="UP000250266"/>
    </source>
</evidence>
<sequence length="143" mass="16186">KKRRRQANLYDAVAGRVSAYGFINPNPVPQKRHSDLVSSSTVPIRPDEALYKRKNAPTRYAETDHYFAHQHLAPYQELPDSDLLASIHAYASQYYTRMPRKKHSRAVLRSMDETALLTMGILIEEAAREALGETGDLAFVEGE</sequence>
<feature type="non-terminal residue" evidence="1">
    <location>
        <position position="1"/>
    </location>
</feature>
<name>A0A8E2JH72_9PEZI</name>
<dbReference type="GO" id="GO:0006360">
    <property type="term" value="P:transcription by RNA polymerase I"/>
    <property type="evidence" value="ECO:0007669"/>
    <property type="project" value="InterPro"/>
</dbReference>
<dbReference type="Proteomes" id="UP000250266">
    <property type="component" value="Unassembled WGS sequence"/>
</dbReference>
<proteinExistence type="predicted"/>
<gene>
    <name evidence="1" type="ORF">K432DRAFT_271121</name>
</gene>
<protein>
    <submittedName>
        <fullName evidence="1">Uncharacterized protein</fullName>
    </submittedName>
</protein>